<organism evidence="1 2">
    <name type="scientific">Hohenbuehelia grisea</name>
    <dbReference type="NCBI Taxonomy" id="104357"/>
    <lineage>
        <taxon>Eukaryota</taxon>
        <taxon>Fungi</taxon>
        <taxon>Dikarya</taxon>
        <taxon>Basidiomycota</taxon>
        <taxon>Agaricomycotina</taxon>
        <taxon>Agaricomycetes</taxon>
        <taxon>Agaricomycetidae</taxon>
        <taxon>Agaricales</taxon>
        <taxon>Pleurotineae</taxon>
        <taxon>Pleurotaceae</taxon>
        <taxon>Hohenbuehelia</taxon>
    </lineage>
</organism>
<protein>
    <submittedName>
        <fullName evidence="1">Uncharacterized protein</fullName>
    </submittedName>
</protein>
<proteinExistence type="predicted"/>
<evidence type="ECO:0000313" key="1">
    <source>
        <dbReference type="EMBL" id="KAL0957380.1"/>
    </source>
</evidence>
<dbReference type="EMBL" id="JASNQZ010000005">
    <property type="protein sequence ID" value="KAL0957380.1"/>
    <property type="molecule type" value="Genomic_DNA"/>
</dbReference>
<accession>A0ABR3JNI3</accession>
<keyword evidence="2" id="KW-1185">Reference proteome</keyword>
<sequence>MFRSFCRVQNTRILFDEKLIPPALVEIIPLFKHHFETEIRGTRLNDELAFSDTFVKVQERVDWDPADSERLDGPTYAKLCDWLHSTVGAVPGFIRRSVHFRTKIGRLGQHFHAAPSSISNSYVLFRAPGEDDLVAGRIERIFSHARGTDNEKMGQTFCLVRKFACLSPSQQALDPFRRYSSVCGRLVSKSLLEDEVLVREEDIACHFAYLALDYPHIGTCMLALPLDK</sequence>
<gene>
    <name evidence="1" type="ORF">HGRIS_001182</name>
</gene>
<reference evidence="2" key="1">
    <citation type="submission" date="2024-06" db="EMBL/GenBank/DDBJ databases">
        <title>Multi-omics analyses provide insights into the biosynthesis of the anticancer antibiotic pleurotin in Hohenbuehelia grisea.</title>
        <authorList>
            <person name="Weaver J.A."/>
            <person name="Alberti F."/>
        </authorList>
    </citation>
    <scope>NUCLEOTIDE SEQUENCE [LARGE SCALE GENOMIC DNA]</scope>
    <source>
        <strain evidence="2">T-177</strain>
    </source>
</reference>
<dbReference type="Proteomes" id="UP001556367">
    <property type="component" value="Unassembled WGS sequence"/>
</dbReference>
<comment type="caution">
    <text evidence="1">The sequence shown here is derived from an EMBL/GenBank/DDBJ whole genome shotgun (WGS) entry which is preliminary data.</text>
</comment>
<name>A0ABR3JNI3_9AGAR</name>
<evidence type="ECO:0000313" key="2">
    <source>
        <dbReference type="Proteomes" id="UP001556367"/>
    </source>
</evidence>